<feature type="domain" description="RING-CH-type" evidence="6">
    <location>
        <begin position="148"/>
        <end position="216"/>
    </location>
</feature>
<keyword evidence="5" id="KW-1133">Transmembrane helix</keyword>
<keyword evidence="5" id="KW-0812">Transmembrane</keyword>
<keyword evidence="5" id="KW-0472">Membrane</keyword>
<feature type="compositionally biased region" description="Low complexity" evidence="4">
    <location>
        <begin position="86"/>
        <end position="102"/>
    </location>
</feature>
<feature type="region of interest" description="Disordered" evidence="4">
    <location>
        <begin position="1"/>
        <end position="157"/>
    </location>
</feature>
<dbReference type="CDD" id="cd16495">
    <property type="entry name" value="RING_CH-C4HC3_MARCH"/>
    <property type="match status" value="1"/>
</dbReference>
<name>A0ABR3PRS4_9TREE</name>
<evidence type="ECO:0000259" key="6">
    <source>
        <dbReference type="PROSITE" id="PS51292"/>
    </source>
</evidence>
<dbReference type="EMBL" id="JBBXJM010000007">
    <property type="protein sequence ID" value="KAL1405146.1"/>
    <property type="molecule type" value="Genomic_DNA"/>
</dbReference>
<dbReference type="PANTHER" id="PTHR46347">
    <property type="entry name" value="RING/FYVE/PHD ZINC FINGER SUPERFAMILY PROTEIN"/>
    <property type="match status" value="1"/>
</dbReference>
<dbReference type="Gene3D" id="3.30.40.10">
    <property type="entry name" value="Zinc/RING finger domain, C3HC4 (zinc finger)"/>
    <property type="match status" value="1"/>
</dbReference>
<keyword evidence="2" id="KW-0863">Zinc-finger</keyword>
<dbReference type="Pfam" id="PF12906">
    <property type="entry name" value="RINGv"/>
    <property type="match status" value="1"/>
</dbReference>
<feature type="compositionally biased region" description="Gly residues" evidence="4">
    <location>
        <begin position="60"/>
        <end position="71"/>
    </location>
</feature>
<feature type="transmembrane region" description="Helical" evidence="5">
    <location>
        <begin position="325"/>
        <end position="343"/>
    </location>
</feature>
<dbReference type="SMART" id="SM00744">
    <property type="entry name" value="RINGv"/>
    <property type="match status" value="1"/>
</dbReference>
<feature type="compositionally biased region" description="Basic and acidic residues" evidence="4">
    <location>
        <begin position="1"/>
        <end position="15"/>
    </location>
</feature>
<feature type="transmembrane region" description="Helical" evidence="5">
    <location>
        <begin position="290"/>
        <end position="313"/>
    </location>
</feature>
<evidence type="ECO:0000313" key="7">
    <source>
        <dbReference type="EMBL" id="KAL1405146.1"/>
    </source>
</evidence>
<feature type="transmembrane region" description="Helical" evidence="5">
    <location>
        <begin position="386"/>
        <end position="405"/>
    </location>
</feature>
<dbReference type="InterPro" id="IPR013083">
    <property type="entry name" value="Znf_RING/FYVE/PHD"/>
</dbReference>
<reference evidence="7 8" key="1">
    <citation type="submission" date="2023-08" db="EMBL/GenBank/DDBJ databases">
        <title>Annotated Genome Sequence of Vanrija albida AlHP1.</title>
        <authorList>
            <person name="Herzog R."/>
        </authorList>
    </citation>
    <scope>NUCLEOTIDE SEQUENCE [LARGE SCALE GENOMIC DNA]</scope>
    <source>
        <strain evidence="7 8">AlHP1</strain>
    </source>
</reference>
<protein>
    <recommendedName>
        <fullName evidence="6">RING-CH-type domain-containing protein</fullName>
    </recommendedName>
</protein>
<organism evidence="7 8">
    <name type="scientific">Vanrija albida</name>
    <dbReference type="NCBI Taxonomy" id="181172"/>
    <lineage>
        <taxon>Eukaryota</taxon>
        <taxon>Fungi</taxon>
        <taxon>Dikarya</taxon>
        <taxon>Basidiomycota</taxon>
        <taxon>Agaricomycotina</taxon>
        <taxon>Tremellomycetes</taxon>
        <taxon>Trichosporonales</taxon>
        <taxon>Trichosporonaceae</taxon>
        <taxon>Vanrija</taxon>
    </lineage>
</organism>
<dbReference type="PROSITE" id="PS51292">
    <property type="entry name" value="ZF_RING_CH"/>
    <property type="match status" value="1"/>
</dbReference>
<keyword evidence="1" id="KW-0479">Metal-binding</keyword>
<evidence type="ECO:0000256" key="4">
    <source>
        <dbReference type="SAM" id="MobiDB-lite"/>
    </source>
</evidence>
<accession>A0ABR3PRS4</accession>
<evidence type="ECO:0000256" key="2">
    <source>
        <dbReference type="ARBA" id="ARBA00022771"/>
    </source>
</evidence>
<gene>
    <name evidence="7" type="ORF">Q8F55_008771</name>
</gene>
<dbReference type="RefSeq" id="XP_069205090.1">
    <property type="nucleotide sequence ID" value="XM_069357153.1"/>
</dbReference>
<dbReference type="InterPro" id="IPR011016">
    <property type="entry name" value="Znf_RING-CH"/>
</dbReference>
<proteinExistence type="predicted"/>
<sequence length="496" mass="52982">MSTHDPQHGVGDDVGRAAAPVASQDAAGAPDVPVPVDDRADASDEQDEQDAHAVEDSLGGVLGRGVLGGGSTDAEGEGAPAAVESAKPALAEAEPEATAAAAPDDEGDAGARAGADASTTAPDPDPSDKSADASADAHAPAPAPTDTPDTPDDRQCRICLGGPEDEDDLGRLISPCLCTGSMRHVHVKCINQWRGTGPNAKNFLQCPQCGHQYRIQRTLIFGLATSKKILALVTLVLFTALTLAAGQILLRLLLASLAEAKAEKKAAAEAAARGEPAPEREWDSDAGGTAIYVFGAGLMYDVIMEAVLTFLDILWKHKTWDHDGWLANLVLWFLLRFTLGIAALGSLSFLSLLISLSLFAPLQLVHTFRGTGIFDGLRNRLRGRGYLLVVAMVAIGVFNSIVQVYDVVQAVSMSGLQYVETQILEVNADTPAERTAPPTWRQRWWQERRWRTMRGWYEMVVRAWVWAKEKVRVWRAATQARMRVGLEQAGGVAAAG</sequence>
<feature type="transmembrane region" description="Helical" evidence="5">
    <location>
        <begin position="349"/>
        <end position="365"/>
    </location>
</feature>
<dbReference type="PANTHER" id="PTHR46347:SF1">
    <property type="entry name" value="RING_FYVE_PHD ZINC FINGER SUPERFAMILY PROTEIN"/>
    <property type="match status" value="1"/>
</dbReference>
<evidence type="ECO:0000256" key="1">
    <source>
        <dbReference type="ARBA" id="ARBA00022723"/>
    </source>
</evidence>
<dbReference type="SUPFAM" id="SSF57850">
    <property type="entry name" value="RING/U-box"/>
    <property type="match status" value="1"/>
</dbReference>
<evidence type="ECO:0000256" key="5">
    <source>
        <dbReference type="SAM" id="Phobius"/>
    </source>
</evidence>
<keyword evidence="3" id="KW-0862">Zinc</keyword>
<evidence type="ECO:0000313" key="8">
    <source>
        <dbReference type="Proteomes" id="UP001565368"/>
    </source>
</evidence>
<keyword evidence="8" id="KW-1185">Reference proteome</keyword>
<comment type="caution">
    <text evidence="7">The sequence shown here is derived from an EMBL/GenBank/DDBJ whole genome shotgun (WGS) entry which is preliminary data.</text>
</comment>
<dbReference type="GeneID" id="95989814"/>
<feature type="compositionally biased region" description="Low complexity" evidence="4">
    <location>
        <begin position="132"/>
        <end position="148"/>
    </location>
</feature>
<dbReference type="Proteomes" id="UP001565368">
    <property type="component" value="Unassembled WGS sequence"/>
</dbReference>
<feature type="compositionally biased region" description="Low complexity" evidence="4">
    <location>
        <begin position="110"/>
        <end position="122"/>
    </location>
</feature>
<feature type="transmembrane region" description="Helical" evidence="5">
    <location>
        <begin position="229"/>
        <end position="250"/>
    </location>
</feature>
<feature type="compositionally biased region" description="Low complexity" evidence="4">
    <location>
        <begin position="25"/>
        <end position="35"/>
    </location>
</feature>
<evidence type="ECO:0000256" key="3">
    <source>
        <dbReference type="ARBA" id="ARBA00022833"/>
    </source>
</evidence>